<keyword evidence="2" id="KW-1185">Reference proteome</keyword>
<dbReference type="GO" id="GO:0003989">
    <property type="term" value="F:acetyl-CoA carboxylase activity"/>
    <property type="evidence" value="ECO:0007669"/>
    <property type="project" value="InterPro"/>
</dbReference>
<dbReference type="RefSeq" id="WP_179491423.1">
    <property type="nucleotide sequence ID" value="NZ_JACCBV010000001.1"/>
</dbReference>
<protein>
    <recommendedName>
        <fullName evidence="3">Acyl-CoA carboxylase subunit epsilon</fullName>
    </recommendedName>
</protein>
<comment type="caution">
    <text evidence="1">The sequence shown here is derived from an EMBL/GenBank/DDBJ whole genome shotgun (WGS) entry which is preliminary data.</text>
</comment>
<dbReference type="EMBL" id="JACCBV010000001">
    <property type="protein sequence ID" value="NYE21053.1"/>
    <property type="molecule type" value="Genomic_DNA"/>
</dbReference>
<evidence type="ECO:0000313" key="2">
    <source>
        <dbReference type="Proteomes" id="UP000576969"/>
    </source>
</evidence>
<evidence type="ECO:0008006" key="3">
    <source>
        <dbReference type="Google" id="ProtNLM"/>
    </source>
</evidence>
<dbReference type="Pfam" id="PF13822">
    <property type="entry name" value="ACC_epsilon"/>
    <property type="match status" value="1"/>
</dbReference>
<dbReference type="InterPro" id="IPR032716">
    <property type="entry name" value="ACC_epsilon"/>
</dbReference>
<gene>
    <name evidence="1" type="ORF">BJ991_003081</name>
</gene>
<sequence length="80" mass="8894">MTLAEHDDHPISVEVLRGHPAEEELAALVAVVTEAYTEEASHAVANDRPTRSAWSVSQRPLRQPLPRELGWSRALPCWQG</sequence>
<evidence type="ECO:0000313" key="1">
    <source>
        <dbReference type="EMBL" id="NYE21053.1"/>
    </source>
</evidence>
<dbReference type="Proteomes" id="UP000576969">
    <property type="component" value="Unassembled WGS sequence"/>
</dbReference>
<name>A0A7Y9KM98_9MICO</name>
<dbReference type="AlphaFoldDB" id="A0A7Y9KM98"/>
<accession>A0A7Y9KM98</accession>
<proteinExistence type="predicted"/>
<organism evidence="1 2">
    <name type="scientific">Microbacterium immunditiarum</name>
    <dbReference type="NCBI Taxonomy" id="337480"/>
    <lineage>
        <taxon>Bacteria</taxon>
        <taxon>Bacillati</taxon>
        <taxon>Actinomycetota</taxon>
        <taxon>Actinomycetes</taxon>
        <taxon>Micrococcales</taxon>
        <taxon>Microbacteriaceae</taxon>
        <taxon>Microbacterium</taxon>
    </lineage>
</organism>
<reference evidence="1 2" key="1">
    <citation type="submission" date="2020-07" db="EMBL/GenBank/DDBJ databases">
        <title>Sequencing the genomes of 1000 actinobacteria strains.</title>
        <authorList>
            <person name="Klenk H.-P."/>
        </authorList>
    </citation>
    <scope>NUCLEOTIDE SEQUENCE [LARGE SCALE GENOMIC DNA]</scope>
    <source>
        <strain evidence="1 2">DSM 24662</strain>
    </source>
</reference>
<dbReference type="GO" id="GO:0004658">
    <property type="term" value="F:propionyl-CoA carboxylase activity"/>
    <property type="evidence" value="ECO:0007669"/>
    <property type="project" value="InterPro"/>
</dbReference>